<dbReference type="PROSITE" id="PS50835">
    <property type="entry name" value="IG_LIKE"/>
    <property type="match status" value="1"/>
</dbReference>
<feature type="domain" description="Ig-like" evidence="9">
    <location>
        <begin position="132"/>
        <end position="230"/>
    </location>
</feature>
<dbReference type="InterPro" id="IPR003599">
    <property type="entry name" value="Ig_sub"/>
</dbReference>
<evidence type="ECO:0000256" key="4">
    <source>
        <dbReference type="ARBA" id="ARBA00023180"/>
    </source>
</evidence>
<comment type="caution">
    <text evidence="10">The sequence shown here is derived from an EMBL/GenBank/DDBJ whole genome shotgun (WGS) entry which is preliminary data.</text>
</comment>
<evidence type="ECO:0000256" key="1">
    <source>
        <dbReference type="ARBA" id="ARBA00004479"/>
    </source>
</evidence>
<gene>
    <name evidence="10" type="ORF">AMEX_G8148</name>
</gene>
<keyword evidence="2 7" id="KW-0472">Membrane</keyword>
<dbReference type="GO" id="GO:0098609">
    <property type="term" value="P:cell-cell adhesion"/>
    <property type="evidence" value="ECO:0007669"/>
    <property type="project" value="TreeGrafter"/>
</dbReference>
<dbReference type="GO" id="GO:0050839">
    <property type="term" value="F:cell adhesion molecule binding"/>
    <property type="evidence" value="ECO:0007669"/>
    <property type="project" value="TreeGrafter"/>
</dbReference>
<name>A0A8T2M2K4_ASTMX</name>
<dbReference type="InterPro" id="IPR007110">
    <property type="entry name" value="Ig-like_dom"/>
</dbReference>
<evidence type="ECO:0000256" key="6">
    <source>
        <dbReference type="SAM" id="MobiDB-lite"/>
    </source>
</evidence>
<reference evidence="10 11" key="1">
    <citation type="submission" date="2021-07" db="EMBL/GenBank/DDBJ databases">
        <authorList>
            <person name="Imarazene B."/>
            <person name="Zahm M."/>
            <person name="Klopp C."/>
            <person name="Cabau C."/>
            <person name="Beille S."/>
            <person name="Jouanno E."/>
            <person name="Castinel A."/>
            <person name="Lluch J."/>
            <person name="Gil L."/>
            <person name="Kuchtly C."/>
            <person name="Lopez Roques C."/>
            <person name="Donnadieu C."/>
            <person name="Parrinello H."/>
            <person name="Journot L."/>
            <person name="Du K."/>
            <person name="Schartl M."/>
            <person name="Retaux S."/>
            <person name="Guiguen Y."/>
        </authorList>
    </citation>
    <scope>NUCLEOTIDE SEQUENCE [LARGE SCALE GENOMIC DNA]</scope>
    <source>
        <strain evidence="10">Pach_M1</strain>
        <tissue evidence="10">Testis</tissue>
    </source>
</reference>
<evidence type="ECO:0000256" key="7">
    <source>
        <dbReference type="SAM" id="Phobius"/>
    </source>
</evidence>
<keyword evidence="3" id="KW-1015">Disulfide bond</keyword>
<feature type="transmembrane region" description="Helical" evidence="7">
    <location>
        <begin position="248"/>
        <end position="271"/>
    </location>
</feature>
<protein>
    <recommendedName>
        <fullName evidence="9">Ig-like domain-containing protein</fullName>
    </recommendedName>
</protein>
<dbReference type="PANTHER" id="PTHR11640">
    <property type="entry name" value="NEPHRIN"/>
    <property type="match status" value="1"/>
</dbReference>
<dbReference type="Gene3D" id="2.60.40.10">
    <property type="entry name" value="Immunoglobulins"/>
    <property type="match status" value="2"/>
</dbReference>
<evidence type="ECO:0000313" key="10">
    <source>
        <dbReference type="EMBL" id="KAG9275905.1"/>
    </source>
</evidence>
<dbReference type="InterPro" id="IPR013783">
    <property type="entry name" value="Ig-like_fold"/>
</dbReference>
<accession>A0A8T2M2K4</accession>
<feature type="signal peptide" evidence="8">
    <location>
        <begin position="1"/>
        <end position="21"/>
    </location>
</feature>
<evidence type="ECO:0000256" key="8">
    <source>
        <dbReference type="SAM" id="SignalP"/>
    </source>
</evidence>
<dbReference type="InterPro" id="IPR036179">
    <property type="entry name" value="Ig-like_dom_sf"/>
</dbReference>
<dbReference type="InterPro" id="IPR051275">
    <property type="entry name" value="Cell_adhesion_signaling"/>
</dbReference>
<dbReference type="GO" id="GO:0005911">
    <property type="term" value="C:cell-cell junction"/>
    <property type="evidence" value="ECO:0007669"/>
    <property type="project" value="TreeGrafter"/>
</dbReference>
<dbReference type="SMART" id="SM00408">
    <property type="entry name" value="IGc2"/>
    <property type="match status" value="2"/>
</dbReference>
<keyword evidence="5" id="KW-0393">Immunoglobulin domain</keyword>
<comment type="subcellular location">
    <subcellularLocation>
        <location evidence="1">Membrane</location>
        <topology evidence="1">Single-pass type I membrane protein</topology>
    </subcellularLocation>
</comment>
<dbReference type="SMART" id="SM00409">
    <property type="entry name" value="IG"/>
    <property type="match status" value="2"/>
</dbReference>
<feature type="compositionally biased region" description="Polar residues" evidence="6">
    <location>
        <begin position="296"/>
        <end position="305"/>
    </location>
</feature>
<dbReference type="EMBL" id="JAICCE010000006">
    <property type="protein sequence ID" value="KAG9275905.1"/>
    <property type="molecule type" value="Genomic_DNA"/>
</dbReference>
<feature type="region of interest" description="Disordered" evidence="6">
    <location>
        <begin position="277"/>
        <end position="311"/>
    </location>
</feature>
<keyword evidence="8" id="KW-0732">Signal</keyword>
<dbReference type="OrthoDB" id="10012075at2759"/>
<dbReference type="InterPro" id="IPR003598">
    <property type="entry name" value="Ig_sub2"/>
</dbReference>
<dbReference type="PANTHER" id="PTHR11640:SF164">
    <property type="entry name" value="MAM DOMAIN-CONTAINING GLYCOSYLPHOSPHATIDYLINOSITOL ANCHOR PROTEIN 1"/>
    <property type="match status" value="1"/>
</dbReference>
<feature type="chain" id="PRO_5035878221" description="Ig-like domain-containing protein" evidence="8">
    <location>
        <begin position="22"/>
        <end position="311"/>
    </location>
</feature>
<sequence length="311" mass="35346">MMKVCFILATVLLTILRSGHASLSVKGPAGPVVEGEEVTLECINSVESEFNMSSVHFEKWSRHMKVWHRLDIDEYNYFYRRCFYYDMNVKREDGRLLLFLPRIQTWSAGPYRCVSENATDAMINSSLTYTIPVHYMREVSVFRDGLTTSFTRYFSSLQDLRVKLGDRVELECSTTASETPQYFWSKEGDDWIVPSSKLRLERVRDLDSGKYTCTAQHPTVDSLSKKRTISLTVLPEDAAWYETTTGRIALMASAAGVALLVIIVSTTACLCRRSKQRKGKGPIDDRSQKKPIYRNSVESLTSTAGDKQPLV</sequence>
<organism evidence="10 11">
    <name type="scientific">Astyanax mexicanus</name>
    <name type="common">Blind cave fish</name>
    <name type="synonym">Astyanax fasciatus mexicanus</name>
    <dbReference type="NCBI Taxonomy" id="7994"/>
    <lineage>
        <taxon>Eukaryota</taxon>
        <taxon>Metazoa</taxon>
        <taxon>Chordata</taxon>
        <taxon>Craniata</taxon>
        <taxon>Vertebrata</taxon>
        <taxon>Euteleostomi</taxon>
        <taxon>Actinopterygii</taxon>
        <taxon>Neopterygii</taxon>
        <taxon>Teleostei</taxon>
        <taxon>Ostariophysi</taxon>
        <taxon>Characiformes</taxon>
        <taxon>Characoidei</taxon>
        <taxon>Acestrorhamphidae</taxon>
        <taxon>Acestrorhamphinae</taxon>
        <taxon>Astyanax</taxon>
    </lineage>
</organism>
<evidence type="ECO:0000256" key="3">
    <source>
        <dbReference type="ARBA" id="ARBA00023157"/>
    </source>
</evidence>
<dbReference type="PROSITE" id="PS00290">
    <property type="entry name" value="IG_MHC"/>
    <property type="match status" value="1"/>
</dbReference>
<dbReference type="AlphaFoldDB" id="A0A8T2M2K4"/>
<evidence type="ECO:0000256" key="2">
    <source>
        <dbReference type="ARBA" id="ARBA00023136"/>
    </source>
</evidence>
<evidence type="ECO:0000256" key="5">
    <source>
        <dbReference type="ARBA" id="ARBA00023319"/>
    </source>
</evidence>
<dbReference type="SUPFAM" id="SSF48726">
    <property type="entry name" value="Immunoglobulin"/>
    <property type="match status" value="2"/>
</dbReference>
<evidence type="ECO:0000313" key="11">
    <source>
        <dbReference type="Proteomes" id="UP000752171"/>
    </source>
</evidence>
<keyword evidence="7" id="KW-0812">Transmembrane</keyword>
<evidence type="ECO:0000259" key="9">
    <source>
        <dbReference type="PROSITE" id="PS50835"/>
    </source>
</evidence>
<dbReference type="InterPro" id="IPR003006">
    <property type="entry name" value="Ig/MHC_CS"/>
</dbReference>
<dbReference type="GO" id="GO:0005886">
    <property type="term" value="C:plasma membrane"/>
    <property type="evidence" value="ECO:0007669"/>
    <property type="project" value="TreeGrafter"/>
</dbReference>
<keyword evidence="4" id="KW-0325">Glycoprotein</keyword>
<dbReference type="Pfam" id="PF13927">
    <property type="entry name" value="Ig_3"/>
    <property type="match status" value="1"/>
</dbReference>
<dbReference type="CDD" id="cd00096">
    <property type="entry name" value="Ig"/>
    <property type="match status" value="1"/>
</dbReference>
<dbReference type="Proteomes" id="UP000752171">
    <property type="component" value="Unassembled WGS sequence"/>
</dbReference>
<proteinExistence type="predicted"/>
<keyword evidence="7" id="KW-1133">Transmembrane helix</keyword>